<sequence length="256" mass="28408">MLHAIDPYTPIMGALFSLVVVFNLGPPLNVCHEYRDAPHDGVDEGCPIPGAFPVDRDIPCSHAPTNLEESPLPDTSPVDQGVGREVRDTGSELVSSLLEAFQCSICVNFLAFPVMLPCGHTFCGTCVVSWYFARVFDCCGWWHDPPQCPNCRAPCDLPQHEFSHSSSPASRIFITNLVALNAITKIVTNPQGRDYILDYEARLRQGHELMGVVTNSWLRISPENTIRWRESLGVQAPESLGCPHRIRQLSDRLLLT</sequence>
<dbReference type="EMBL" id="JASBNA010000008">
    <property type="protein sequence ID" value="KAK7689300.1"/>
    <property type="molecule type" value="Genomic_DNA"/>
</dbReference>
<keyword evidence="1" id="KW-0479">Metal-binding</keyword>
<proteinExistence type="predicted"/>
<evidence type="ECO:0000313" key="8">
    <source>
        <dbReference type="Proteomes" id="UP001385951"/>
    </source>
</evidence>
<organism evidence="7 8">
    <name type="scientific">Cerrena zonata</name>
    <dbReference type="NCBI Taxonomy" id="2478898"/>
    <lineage>
        <taxon>Eukaryota</taxon>
        <taxon>Fungi</taxon>
        <taxon>Dikarya</taxon>
        <taxon>Basidiomycota</taxon>
        <taxon>Agaricomycotina</taxon>
        <taxon>Agaricomycetes</taxon>
        <taxon>Polyporales</taxon>
        <taxon>Cerrenaceae</taxon>
        <taxon>Cerrena</taxon>
    </lineage>
</organism>
<keyword evidence="8" id="KW-1185">Reference proteome</keyword>
<evidence type="ECO:0000256" key="2">
    <source>
        <dbReference type="ARBA" id="ARBA00022771"/>
    </source>
</evidence>
<evidence type="ECO:0000313" key="7">
    <source>
        <dbReference type="EMBL" id="KAK7689300.1"/>
    </source>
</evidence>
<dbReference type="PROSITE" id="PS00518">
    <property type="entry name" value="ZF_RING_1"/>
    <property type="match status" value="1"/>
</dbReference>
<dbReference type="Proteomes" id="UP001385951">
    <property type="component" value="Unassembled WGS sequence"/>
</dbReference>
<keyword evidence="3" id="KW-0862">Zinc</keyword>
<evidence type="ECO:0000256" key="3">
    <source>
        <dbReference type="ARBA" id="ARBA00022833"/>
    </source>
</evidence>
<evidence type="ECO:0000259" key="6">
    <source>
        <dbReference type="PROSITE" id="PS50089"/>
    </source>
</evidence>
<name>A0AAW0GDS5_9APHY</name>
<dbReference type="Pfam" id="PF00097">
    <property type="entry name" value="zf-C3HC4"/>
    <property type="match status" value="1"/>
</dbReference>
<dbReference type="SMART" id="SM00184">
    <property type="entry name" value="RING"/>
    <property type="match status" value="1"/>
</dbReference>
<accession>A0AAW0GDS5</accession>
<feature type="domain" description="RING-type" evidence="6">
    <location>
        <begin position="103"/>
        <end position="152"/>
    </location>
</feature>
<dbReference type="SUPFAM" id="SSF57850">
    <property type="entry name" value="RING/U-box"/>
    <property type="match status" value="1"/>
</dbReference>
<dbReference type="PROSITE" id="PS50089">
    <property type="entry name" value="ZF_RING_2"/>
    <property type="match status" value="1"/>
</dbReference>
<dbReference type="InterPro" id="IPR001841">
    <property type="entry name" value="Znf_RING"/>
</dbReference>
<keyword evidence="2 4" id="KW-0863">Zinc-finger</keyword>
<dbReference type="InterPro" id="IPR013083">
    <property type="entry name" value="Znf_RING/FYVE/PHD"/>
</dbReference>
<dbReference type="Gene3D" id="3.30.40.10">
    <property type="entry name" value="Zinc/RING finger domain, C3HC4 (zinc finger)"/>
    <property type="match status" value="1"/>
</dbReference>
<gene>
    <name evidence="7" type="ORF">QCA50_007091</name>
</gene>
<dbReference type="InterPro" id="IPR018957">
    <property type="entry name" value="Znf_C3HC4_RING-type"/>
</dbReference>
<comment type="caution">
    <text evidence="7">The sequence shown here is derived from an EMBL/GenBank/DDBJ whole genome shotgun (WGS) entry which is preliminary data.</text>
</comment>
<dbReference type="GO" id="GO:0008270">
    <property type="term" value="F:zinc ion binding"/>
    <property type="evidence" value="ECO:0007669"/>
    <property type="project" value="UniProtKB-KW"/>
</dbReference>
<feature type="region of interest" description="Disordered" evidence="5">
    <location>
        <begin position="63"/>
        <end position="85"/>
    </location>
</feature>
<evidence type="ECO:0000256" key="4">
    <source>
        <dbReference type="PROSITE-ProRule" id="PRU00175"/>
    </source>
</evidence>
<dbReference type="AlphaFoldDB" id="A0AAW0GDS5"/>
<reference evidence="7 8" key="1">
    <citation type="submission" date="2022-09" db="EMBL/GenBank/DDBJ databases">
        <authorList>
            <person name="Palmer J.M."/>
        </authorList>
    </citation>
    <scope>NUCLEOTIDE SEQUENCE [LARGE SCALE GENOMIC DNA]</scope>
    <source>
        <strain evidence="7 8">DSM 7382</strain>
    </source>
</reference>
<evidence type="ECO:0000256" key="5">
    <source>
        <dbReference type="SAM" id="MobiDB-lite"/>
    </source>
</evidence>
<protein>
    <recommendedName>
        <fullName evidence="6">RING-type domain-containing protein</fullName>
    </recommendedName>
</protein>
<evidence type="ECO:0000256" key="1">
    <source>
        <dbReference type="ARBA" id="ARBA00022723"/>
    </source>
</evidence>
<dbReference type="InterPro" id="IPR017907">
    <property type="entry name" value="Znf_RING_CS"/>
</dbReference>